<proteinExistence type="predicted"/>
<keyword evidence="1" id="KW-0472">Membrane</keyword>
<evidence type="ECO:0000256" key="1">
    <source>
        <dbReference type="SAM" id="Phobius"/>
    </source>
</evidence>
<protein>
    <submittedName>
        <fullName evidence="2">Uncharacterized protein</fullName>
    </submittedName>
</protein>
<dbReference type="Proteomes" id="UP000075882">
    <property type="component" value="Unassembled WGS sequence"/>
</dbReference>
<dbReference type="AlphaFoldDB" id="A0A8W7PS49"/>
<organism evidence="2">
    <name type="scientific">Anopheles coluzzii</name>
    <name type="common">African malaria mosquito</name>
    <dbReference type="NCBI Taxonomy" id="1518534"/>
    <lineage>
        <taxon>Eukaryota</taxon>
        <taxon>Metazoa</taxon>
        <taxon>Ecdysozoa</taxon>
        <taxon>Arthropoda</taxon>
        <taxon>Hexapoda</taxon>
        <taxon>Insecta</taxon>
        <taxon>Pterygota</taxon>
        <taxon>Neoptera</taxon>
        <taxon>Endopterygota</taxon>
        <taxon>Diptera</taxon>
        <taxon>Nematocera</taxon>
        <taxon>Culicoidea</taxon>
        <taxon>Culicidae</taxon>
        <taxon>Anophelinae</taxon>
        <taxon>Anopheles</taxon>
    </lineage>
</organism>
<evidence type="ECO:0000313" key="2">
    <source>
        <dbReference type="EnsemblMetazoa" id="ACOM036257-PA.1"/>
    </source>
</evidence>
<accession>A0A8W7PS49</accession>
<keyword evidence="1" id="KW-1133">Transmembrane helix</keyword>
<keyword evidence="1" id="KW-0812">Transmembrane</keyword>
<reference evidence="2" key="1">
    <citation type="submission" date="2022-08" db="UniProtKB">
        <authorList>
            <consortium name="EnsemblMetazoa"/>
        </authorList>
    </citation>
    <scope>IDENTIFICATION</scope>
</reference>
<dbReference type="EnsemblMetazoa" id="ACOM036257-RA">
    <property type="protein sequence ID" value="ACOM036257-PA.1"/>
    <property type="gene ID" value="ACOM036257"/>
</dbReference>
<name>A0A8W7PS49_ANOCL</name>
<feature type="transmembrane region" description="Helical" evidence="1">
    <location>
        <begin position="77"/>
        <end position="99"/>
    </location>
</feature>
<sequence length="335" mass="35521">MGEYGELDLDMYIEHGGRQFGAARLFSDQLAGISADSPYELPSLSPDPDVAAATPPPSIRLPPSPCPLAYSSSFTRLLLSSAMALLVLPLLLTAGSFLAPTDTTTAAVSSDFSFVSSRRCFASSSFSDRLAIFFALFSCVFTCFARWSLRMNFLLQIVHVNRFSPVCVRKWRCSSSERVNRLPQNSHLHWKGRSPMCCRLPFSSGPTTGGSPDSSLMQFGQVQRAQRRWACVWCEYSSSLRPYASAAAPCQPAAVPYIVSCANHGLVAMLTLFAPDCCTIPKPYEAAAALEAAAAAAAAAAAVVTVTSGLAVLEEPAPQPPPAAAVLSAIAAAGP</sequence>
<feature type="transmembrane region" description="Helical" evidence="1">
    <location>
        <begin position="130"/>
        <end position="149"/>
    </location>
</feature>